<name>Q4SIQ9_TETNG</name>
<evidence type="ECO:0000259" key="21">
    <source>
        <dbReference type="PROSITE" id="PS50089"/>
    </source>
</evidence>
<comment type="caution">
    <text evidence="22">The sequence shown here is derived from an EMBL/GenBank/DDBJ whole genome shotgun (WGS) entry which is preliminary data.</text>
</comment>
<keyword evidence="12" id="KW-0833">Ubl conjugation pathway</keyword>
<feature type="domain" description="RING-type" evidence="21">
    <location>
        <begin position="162"/>
        <end position="202"/>
    </location>
</feature>
<evidence type="ECO:0000256" key="11">
    <source>
        <dbReference type="ARBA" id="ARBA00022771"/>
    </source>
</evidence>
<dbReference type="InterPro" id="IPR027892">
    <property type="entry name" value="Maturin"/>
</dbReference>
<evidence type="ECO:0000256" key="16">
    <source>
        <dbReference type="ARBA" id="ARBA00023288"/>
    </source>
</evidence>
<proteinExistence type="predicted"/>
<dbReference type="Gene3D" id="3.30.40.10">
    <property type="entry name" value="Zinc/RING finger domain, C3HC4 (zinc finger)"/>
    <property type="match status" value="1"/>
</dbReference>
<evidence type="ECO:0000256" key="10">
    <source>
        <dbReference type="ARBA" id="ARBA00022753"/>
    </source>
</evidence>
<dbReference type="GO" id="GO:0061630">
    <property type="term" value="F:ubiquitin protein ligase activity"/>
    <property type="evidence" value="ECO:0007669"/>
    <property type="project" value="UniProtKB-EC"/>
</dbReference>
<accession>Q4SIQ9</accession>
<evidence type="ECO:0000256" key="4">
    <source>
        <dbReference type="ARBA" id="ARBA00004371"/>
    </source>
</evidence>
<feature type="non-terminal residue" evidence="22">
    <location>
        <position position="1"/>
    </location>
</feature>
<organism evidence="22">
    <name type="scientific">Tetraodon nigroviridis</name>
    <name type="common">Spotted green pufferfish</name>
    <name type="synonym">Chelonodon nigroviridis</name>
    <dbReference type="NCBI Taxonomy" id="99883"/>
    <lineage>
        <taxon>Eukaryota</taxon>
        <taxon>Metazoa</taxon>
        <taxon>Chordata</taxon>
        <taxon>Craniata</taxon>
        <taxon>Vertebrata</taxon>
        <taxon>Euteleostomi</taxon>
        <taxon>Actinopterygii</taxon>
        <taxon>Neopterygii</taxon>
        <taxon>Teleostei</taxon>
        <taxon>Neoteleostei</taxon>
        <taxon>Acanthomorphata</taxon>
        <taxon>Eupercaria</taxon>
        <taxon>Tetraodontiformes</taxon>
        <taxon>Tetradontoidea</taxon>
        <taxon>Tetraodontidae</taxon>
        <taxon>Tetraodon</taxon>
    </lineage>
</organism>
<dbReference type="AlphaFoldDB" id="Q4SIQ9"/>
<dbReference type="FunFam" id="3.30.40.10:FF:000235">
    <property type="entry name" value="E3 ubiquitin-protein ligase ZNRF1"/>
    <property type="match status" value="1"/>
</dbReference>
<dbReference type="PANTHER" id="PTHR46661">
    <property type="entry name" value="E3 UBIQUITIN-PROTEIN LIGASE ZNRF1-LIKE PROTEIN"/>
    <property type="match status" value="1"/>
</dbReference>
<dbReference type="PANTHER" id="PTHR46661:SF3">
    <property type="entry name" value="E3 UBIQUITIN-PROTEIN LIGASE ZNRF2"/>
    <property type="match status" value="1"/>
</dbReference>
<evidence type="ECO:0000256" key="13">
    <source>
        <dbReference type="ARBA" id="ARBA00022833"/>
    </source>
</evidence>
<reference evidence="22" key="1">
    <citation type="journal article" date="2004" name="Nature">
        <title>Genome duplication in the teleost fish Tetraodon nigroviridis reveals the early vertebrate proto-karyotype.</title>
        <authorList>
            <person name="Jaillon O."/>
            <person name="Aury J.-M."/>
            <person name="Brunet F."/>
            <person name="Petit J.-L."/>
            <person name="Stange-Thomann N."/>
            <person name="Mauceli E."/>
            <person name="Bouneau L."/>
            <person name="Fischer C."/>
            <person name="Ozouf-Costaz C."/>
            <person name="Bernot A."/>
            <person name="Nicaud S."/>
            <person name="Jaffe D."/>
            <person name="Fisher S."/>
            <person name="Lutfalla G."/>
            <person name="Dossat C."/>
            <person name="Segurens B."/>
            <person name="Dasilva C."/>
            <person name="Salanoubat M."/>
            <person name="Levy M."/>
            <person name="Boudet N."/>
            <person name="Castellano S."/>
            <person name="Anthouard V."/>
            <person name="Jubin C."/>
            <person name="Castelli V."/>
            <person name="Katinka M."/>
            <person name="Vacherie B."/>
            <person name="Biemont C."/>
            <person name="Skalli Z."/>
            <person name="Cattolico L."/>
            <person name="Poulain J."/>
            <person name="De Berardinis V."/>
            <person name="Cruaud C."/>
            <person name="Duprat S."/>
            <person name="Brottier P."/>
            <person name="Coutanceau J.-P."/>
            <person name="Gouzy J."/>
            <person name="Parra G."/>
            <person name="Lardier G."/>
            <person name="Chapple C."/>
            <person name="McKernan K.J."/>
            <person name="McEwan P."/>
            <person name="Bosak S."/>
            <person name="Kellis M."/>
            <person name="Volff J.-N."/>
            <person name="Guigo R."/>
            <person name="Zody M.C."/>
            <person name="Mesirov J."/>
            <person name="Lindblad-Toh K."/>
            <person name="Birren B."/>
            <person name="Nusbaum C."/>
            <person name="Kahn D."/>
            <person name="Robinson-Rechavi M."/>
            <person name="Laudet V."/>
            <person name="Schachter V."/>
            <person name="Quetier F."/>
            <person name="Saurin W."/>
            <person name="Scarpelli C."/>
            <person name="Wincker P."/>
            <person name="Lander E.S."/>
            <person name="Weissenbach J."/>
            <person name="Roest Crollius H."/>
        </authorList>
    </citation>
    <scope>NUCLEOTIDE SEQUENCE [LARGE SCALE GENOMIC DNA]</scope>
</reference>
<evidence type="ECO:0000256" key="8">
    <source>
        <dbReference type="ARBA" id="ARBA00022707"/>
    </source>
</evidence>
<dbReference type="OrthoDB" id="10057496at2759"/>
<evidence type="ECO:0000256" key="1">
    <source>
        <dbReference type="ARBA" id="ARBA00000900"/>
    </source>
</evidence>
<keyword evidence="9" id="KW-0479">Metal-binding</keyword>
<comment type="subcellular location">
    <subcellularLocation>
        <location evidence="3">Endosome</location>
    </subcellularLocation>
    <subcellularLocation>
        <location evidence="4">Lysosome</location>
    </subcellularLocation>
    <subcellularLocation>
        <location evidence="2">Membrane</location>
        <topology evidence="2">Peripheral membrane protein</topology>
    </subcellularLocation>
</comment>
<comment type="pathway">
    <text evidence="5">Protein modification; protein ubiquitination.</text>
</comment>
<dbReference type="SUPFAM" id="SSF57850">
    <property type="entry name" value="RING/U-box"/>
    <property type="match status" value="1"/>
</dbReference>
<evidence type="ECO:0000256" key="18">
    <source>
        <dbReference type="ARBA" id="ARBA00042177"/>
    </source>
</evidence>
<keyword evidence="7" id="KW-0808">Transferase</keyword>
<keyword evidence="11 20" id="KW-0863">Zinc-finger</keyword>
<keyword evidence="14" id="KW-0472">Membrane</keyword>
<dbReference type="InterPro" id="IPR013083">
    <property type="entry name" value="Znf_RING/FYVE/PHD"/>
</dbReference>
<evidence type="ECO:0000256" key="9">
    <source>
        <dbReference type="ARBA" id="ARBA00022723"/>
    </source>
</evidence>
<evidence type="ECO:0000256" key="5">
    <source>
        <dbReference type="ARBA" id="ARBA00004906"/>
    </source>
</evidence>
<keyword evidence="16" id="KW-0449">Lipoprotein</keyword>
<evidence type="ECO:0000313" key="22">
    <source>
        <dbReference type="EMBL" id="CAF99473.1"/>
    </source>
</evidence>
<sequence length="205" mass="23385">MEFKHLVEAAEKWCSGNPFDLIFAEEDDERRMDFYADPASPSMCCVPAAPTISQLKRGLSRKTKLQEFTVNMAKRWMQARVERERRLPSLPPAGPGLHLLLWKEDPAGGAGEGLHILQAWFHCPLCAKFMATDEIEKHLLKCFSKMRLTYNKDILSRDSGECSICLEELEQGDTIARLPCLCIYHKGCIDDWFEVNRSCPEHPAN</sequence>
<dbReference type="InterPro" id="IPR051878">
    <property type="entry name" value="ZNRF_ubiq-protein_ligase"/>
</dbReference>
<evidence type="ECO:0000256" key="6">
    <source>
        <dbReference type="ARBA" id="ARBA00012483"/>
    </source>
</evidence>
<comment type="catalytic activity">
    <reaction evidence="1">
        <text>S-ubiquitinyl-[E2 ubiquitin-conjugating enzyme]-L-cysteine + [acceptor protein]-L-lysine = [E2 ubiquitin-conjugating enzyme]-L-cysteine + N(6)-ubiquitinyl-[acceptor protein]-L-lysine.</text>
        <dbReference type="EC" id="2.3.2.27"/>
    </reaction>
</comment>
<evidence type="ECO:0000256" key="2">
    <source>
        <dbReference type="ARBA" id="ARBA00004170"/>
    </source>
</evidence>
<dbReference type="EC" id="2.3.2.27" evidence="6"/>
<evidence type="ECO:0000256" key="17">
    <source>
        <dbReference type="ARBA" id="ARBA00040227"/>
    </source>
</evidence>
<keyword evidence="8" id="KW-0519">Myristate</keyword>
<keyword evidence="15" id="KW-0458">Lysosome</keyword>
<keyword evidence="10" id="KW-0967">Endosome</keyword>
<dbReference type="GO" id="GO:0005764">
    <property type="term" value="C:lysosome"/>
    <property type="evidence" value="ECO:0007669"/>
    <property type="project" value="UniProtKB-SubCell"/>
</dbReference>
<dbReference type="EMBL" id="CAAE01014577">
    <property type="protein sequence ID" value="CAF99473.1"/>
    <property type="molecule type" value="Genomic_DNA"/>
</dbReference>
<evidence type="ECO:0000256" key="15">
    <source>
        <dbReference type="ARBA" id="ARBA00023228"/>
    </source>
</evidence>
<dbReference type="KEGG" id="tng:GSTEN00017566G001"/>
<evidence type="ECO:0000256" key="19">
    <source>
        <dbReference type="ARBA" id="ARBA00042305"/>
    </source>
</evidence>
<dbReference type="SMART" id="SM00184">
    <property type="entry name" value="RING"/>
    <property type="match status" value="1"/>
</dbReference>
<dbReference type="GO" id="GO:0008270">
    <property type="term" value="F:zinc ion binding"/>
    <property type="evidence" value="ECO:0007669"/>
    <property type="project" value="UniProtKB-KW"/>
</dbReference>
<evidence type="ECO:0000256" key="14">
    <source>
        <dbReference type="ARBA" id="ARBA00023136"/>
    </source>
</evidence>
<keyword evidence="13" id="KW-0862">Zinc</keyword>
<protein>
    <recommendedName>
        <fullName evidence="17">E3 ubiquitin-protein ligase ZNRF1</fullName>
        <ecNumber evidence="6">2.3.2.27</ecNumber>
    </recommendedName>
    <alternativeName>
        <fullName evidence="18">RING-type E3 ubiquitin transferase ZNRF1</fullName>
    </alternativeName>
    <alternativeName>
        <fullName evidence="19">Zinc/RING finger protein 1</fullName>
    </alternativeName>
</protein>
<reference evidence="22" key="2">
    <citation type="submission" date="2004-02" db="EMBL/GenBank/DDBJ databases">
        <authorList>
            <consortium name="Genoscope"/>
            <consortium name="Whitehead Institute Centre for Genome Research"/>
        </authorList>
    </citation>
    <scope>NUCLEOTIDE SEQUENCE</scope>
</reference>
<dbReference type="Pfam" id="PF15167">
    <property type="entry name" value="DUF4581"/>
    <property type="match status" value="1"/>
</dbReference>
<dbReference type="InterPro" id="IPR001841">
    <property type="entry name" value="Znf_RING"/>
</dbReference>
<evidence type="ECO:0000256" key="20">
    <source>
        <dbReference type="PROSITE-ProRule" id="PRU00175"/>
    </source>
</evidence>
<evidence type="ECO:0000256" key="3">
    <source>
        <dbReference type="ARBA" id="ARBA00004177"/>
    </source>
</evidence>
<gene>
    <name evidence="22" type="ORF">GSTENG00017566001</name>
</gene>
<dbReference type="GO" id="GO:0043161">
    <property type="term" value="P:proteasome-mediated ubiquitin-dependent protein catabolic process"/>
    <property type="evidence" value="ECO:0007669"/>
    <property type="project" value="TreeGrafter"/>
</dbReference>
<dbReference type="GO" id="GO:0016020">
    <property type="term" value="C:membrane"/>
    <property type="evidence" value="ECO:0007669"/>
    <property type="project" value="UniProtKB-SubCell"/>
</dbReference>
<dbReference type="PROSITE" id="PS50089">
    <property type="entry name" value="ZF_RING_2"/>
    <property type="match status" value="1"/>
</dbReference>
<dbReference type="GO" id="GO:0070936">
    <property type="term" value="P:protein K48-linked ubiquitination"/>
    <property type="evidence" value="ECO:0007669"/>
    <property type="project" value="TreeGrafter"/>
</dbReference>
<dbReference type="GO" id="GO:0005768">
    <property type="term" value="C:endosome"/>
    <property type="evidence" value="ECO:0007669"/>
    <property type="project" value="UniProtKB-SubCell"/>
</dbReference>
<dbReference type="Pfam" id="PF13639">
    <property type="entry name" value="zf-RING_2"/>
    <property type="match status" value="1"/>
</dbReference>
<evidence type="ECO:0000256" key="12">
    <source>
        <dbReference type="ARBA" id="ARBA00022786"/>
    </source>
</evidence>
<evidence type="ECO:0000256" key="7">
    <source>
        <dbReference type="ARBA" id="ARBA00022679"/>
    </source>
</evidence>